<keyword evidence="3" id="KW-1185">Reference proteome</keyword>
<comment type="caution">
    <text evidence="2">The sequence shown here is derived from an EMBL/GenBank/DDBJ whole genome shotgun (WGS) entry which is preliminary data.</text>
</comment>
<proteinExistence type="predicted"/>
<dbReference type="RefSeq" id="WP_268778374.1">
    <property type="nucleotide sequence ID" value="NZ_JAPRAT010000001.1"/>
</dbReference>
<reference evidence="2" key="1">
    <citation type="submission" date="2022-11" db="EMBL/GenBank/DDBJ databases">
        <title>WGS of Natronobacillus azotifigens 24KS-1, an anaerobic diazotrophic haloalkaliphile from soda-rich habitats.</title>
        <authorList>
            <person name="Sorokin D.Y."/>
            <person name="Merkel A.Y."/>
        </authorList>
    </citation>
    <scope>NUCLEOTIDE SEQUENCE</scope>
    <source>
        <strain evidence="2">24KS-1</strain>
    </source>
</reference>
<dbReference type="AlphaFoldDB" id="A0A9J6R7J7"/>
<dbReference type="Proteomes" id="UP001084197">
    <property type="component" value="Unassembled WGS sequence"/>
</dbReference>
<dbReference type="InterPro" id="IPR025100">
    <property type="entry name" value="DUF4025"/>
</dbReference>
<name>A0A9J6R7J7_9BACI</name>
<protein>
    <submittedName>
        <fullName evidence="2">YozQ family protein</fullName>
    </submittedName>
</protein>
<evidence type="ECO:0000313" key="2">
    <source>
        <dbReference type="EMBL" id="MCZ0701602.1"/>
    </source>
</evidence>
<evidence type="ECO:0000256" key="1">
    <source>
        <dbReference type="SAM" id="MobiDB-lite"/>
    </source>
</evidence>
<sequence>MSKKEVERTVNKEVKKTDYAFETMESNEIDDGIAITHEQISDTFMEGTIDGQIDSVNKDGSLKSHNHGELK</sequence>
<dbReference type="Pfam" id="PF13217">
    <property type="entry name" value="DUF4025"/>
    <property type="match status" value="1"/>
</dbReference>
<gene>
    <name evidence="2" type="ORF">OWO01_00060</name>
</gene>
<organism evidence="2 3">
    <name type="scientific">Natronobacillus azotifigens</name>
    <dbReference type="NCBI Taxonomy" id="472978"/>
    <lineage>
        <taxon>Bacteria</taxon>
        <taxon>Bacillati</taxon>
        <taxon>Bacillota</taxon>
        <taxon>Bacilli</taxon>
        <taxon>Bacillales</taxon>
        <taxon>Bacillaceae</taxon>
        <taxon>Natronobacillus</taxon>
    </lineage>
</organism>
<accession>A0A9J6R7J7</accession>
<evidence type="ECO:0000313" key="3">
    <source>
        <dbReference type="Proteomes" id="UP001084197"/>
    </source>
</evidence>
<feature type="region of interest" description="Disordered" evidence="1">
    <location>
        <begin position="51"/>
        <end position="71"/>
    </location>
</feature>
<feature type="compositionally biased region" description="Basic and acidic residues" evidence="1">
    <location>
        <begin position="56"/>
        <end position="71"/>
    </location>
</feature>
<dbReference type="EMBL" id="JAPRAT010000001">
    <property type="protein sequence ID" value="MCZ0701602.1"/>
    <property type="molecule type" value="Genomic_DNA"/>
</dbReference>